<accession>A0A221MF32</accession>
<dbReference type="Proteomes" id="UP000204391">
    <property type="component" value="Chromosome"/>
</dbReference>
<dbReference type="OrthoDB" id="2426838at2"/>
<sequence length="139" mass="16333">MMSYYYATSINGSTTDPLDIYEGIEKVGSIRGYYKNTLIKYVEEFLNDGRPYFLKYELTDSTGNIRLHAKMLSFWKNEIIVSYVENNGNNVEVLMKNMKDVRYGPKKIDFRYKGEDFIILKKESIKETLTLNPYPAEMF</sequence>
<proteinExistence type="predicted"/>
<organism evidence="2 3">
    <name type="scientific">Virgibacillus necropolis</name>
    <dbReference type="NCBI Taxonomy" id="163877"/>
    <lineage>
        <taxon>Bacteria</taxon>
        <taxon>Bacillati</taxon>
        <taxon>Bacillota</taxon>
        <taxon>Bacilli</taxon>
        <taxon>Bacillales</taxon>
        <taxon>Bacillaceae</taxon>
        <taxon>Virgibacillus</taxon>
    </lineage>
</organism>
<dbReference type="KEGG" id="vne:CFK40_15085"/>
<protein>
    <recommendedName>
        <fullName evidence="1">Tubby C-terminal domain-containing protein</fullName>
    </recommendedName>
</protein>
<dbReference type="EMBL" id="CP022437">
    <property type="protein sequence ID" value="ASN06251.1"/>
    <property type="molecule type" value="Genomic_DNA"/>
</dbReference>
<dbReference type="Pfam" id="PF23728">
    <property type="entry name" value="Tubby_C_like"/>
    <property type="match status" value="1"/>
</dbReference>
<dbReference type="RefSeq" id="WP_089533236.1">
    <property type="nucleotide sequence ID" value="NZ_CP022437.1"/>
</dbReference>
<gene>
    <name evidence="2" type="ORF">CFK40_15085</name>
</gene>
<evidence type="ECO:0000313" key="2">
    <source>
        <dbReference type="EMBL" id="ASN06251.1"/>
    </source>
</evidence>
<dbReference type="InterPro" id="IPR056944">
    <property type="entry name" value="Tubby_C-like"/>
</dbReference>
<name>A0A221MF32_9BACI</name>
<keyword evidence="3" id="KW-1185">Reference proteome</keyword>
<dbReference type="AlphaFoldDB" id="A0A221MF32"/>
<feature type="domain" description="Tubby C-terminal" evidence="1">
    <location>
        <begin position="4"/>
        <end position="128"/>
    </location>
</feature>
<evidence type="ECO:0000313" key="3">
    <source>
        <dbReference type="Proteomes" id="UP000204391"/>
    </source>
</evidence>
<evidence type="ECO:0000259" key="1">
    <source>
        <dbReference type="Pfam" id="PF23728"/>
    </source>
</evidence>
<reference evidence="2 3" key="1">
    <citation type="journal article" date="2003" name="Int. J. Syst. Evol. Microbiol.">
        <title>Virgibacillus carmonensis sp. nov., Virgibacillus necropolis sp. nov. and Virgibacillus picturae sp. nov., three novel species isolated from deteriorated mural paintings, transfer of the species of the genus salibacillus to Virgibacillus, as Virgibacillus marismortui comb. nov. and Virgibacillus salexigens comb. nov., and emended description of the genus Virgibacillus.</title>
        <authorList>
            <person name="Heyrman J."/>
            <person name="Logan N.A."/>
            <person name="Busse H.J."/>
            <person name="Balcaen A."/>
            <person name="Lebbe L."/>
            <person name="Rodriguez-Diaz M."/>
            <person name="Swings J."/>
            <person name="De Vos P."/>
        </authorList>
    </citation>
    <scope>NUCLEOTIDE SEQUENCE [LARGE SCALE GENOMIC DNA]</scope>
    <source>
        <strain evidence="2 3">LMG 19488</strain>
    </source>
</reference>